<evidence type="ECO:0000313" key="2">
    <source>
        <dbReference type="EMBL" id="RKO84671.1"/>
    </source>
</evidence>
<dbReference type="AlphaFoldDB" id="A0A4P9VY25"/>
<reference evidence="3" key="1">
    <citation type="journal article" date="2018" name="Nat. Microbiol.">
        <title>Leveraging single-cell genomics to expand the fungal tree of life.</title>
        <authorList>
            <person name="Ahrendt S.R."/>
            <person name="Quandt C.A."/>
            <person name="Ciobanu D."/>
            <person name="Clum A."/>
            <person name="Salamov A."/>
            <person name="Andreopoulos B."/>
            <person name="Cheng J.F."/>
            <person name="Woyke T."/>
            <person name="Pelin A."/>
            <person name="Henrissat B."/>
            <person name="Reynolds N.K."/>
            <person name="Benny G.L."/>
            <person name="Smith M.E."/>
            <person name="James T.Y."/>
            <person name="Grigoriev I.V."/>
        </authorList>
    </citation>
    <scope>NUCLEOTIDE SEQUENCE [LARGE SCALE GENOMIC DNA]</scope>
</reference>
<dbReference type="Proteomes" id="UP000269721">
    <property type="component" value="Unassembled WGS sequence"/>
</dbReference>
<evidence type="ECO:0000256" key="1">
    <source>
        <dbReference type="SAM" id="MobiDB-lite"/>
    </source>
</evidence>
<accession>A0A4P9VY25</accession>
<evidence type="ECO:0000313" key="3">
    <source>
        <dbReference type="Proteomes" id="UP000269721"/>
    </source>
</evidence>
<organism evidence="2 3">
    <name type="scientific">Blyttiomyces helicus</name>
    <dbReference type="NCBI Taxonomy" id="388810"/>
    <lineage>
        <taxon>Eukaryota</taxon>
        <taxon>Fungi</taxon>
        <taxon>Fungi incertae sedis</taxon>
        <taxon>Chytridiomycota</taxon>
        <taxon>Chytridiomycota incertae sedis</taxon>
        <taxon>Chytridiomycetes</taxon>
        <taxon>Chytridiomycetes incertae sedis</taxon>
        <taxon>Blyttiomyces</taxon>
    </lineage>
</organism>
<feature type="region of interest" description="Disordered" evidence="1">
    <location>
        <begin position="21"/>
        <end position="54"/>
    </location>
</feature>
<proteinExistence type="predicted"/>
<name>A0A4P9VY25_9FUNG</name>
<protein>
    <submittedName>
        <fullName evidence="2">Uncharacterized protein</fullName>
    </submittedName>
</protein>
<gene>
    <name evidence="2" type="ORF">BDK51DRAFT_27792</name>
</gene>
<feature type="compositionally biased region" description="Basic residues" evidence="1">
    <location>
        <begin position="39"/>
        <end position="51"/>
    </location>
</feature>
<feature type="compositionally biased region" description="Pro residues" evidence="1">
    <location>
        <begin position="219"/>
        <end position="234"/>
    </location>
</feature>
<keyword evidence="3" id="KW-1185">Reference proteome</keyword>
<feature type="region of interest" description="Disordered" evidence="1">
    <location>
        <begin position="218"/>
        <end position="288"/>
    </location>
</feature>
<sequence length="302" mass="33397">MPAGTWPRNDIGAPYPEIFESRSLGFPQGTHRQEGGGGRSRRRARDRKRYPMKIDPSKMQTFAWGRLSNRHRGSRAEAGSRNGNKFCFPCADDIIGSHGSVLARKGAEMIQEAGKRRKEGSEGEGPAVCRGGNGKRPAEPDWIATSLPQTNPVLLNWSHWMTKKSQRARGVDWPGIGVASVVPWESGRLPRAWEVAGAMQEADKIWKDKILGVQEAFPYPRPPVRPSPLRPPLEGPHYTPPWQGIGRDASTQPHPKPRQGANEERNDSPMPRTGPAAGLPPWAHRKAGSRVEITKLKIALHP</sequence>
<feature type="region of interest" description="Disordered" evidence="1">
    <location>
        <begin position="114"/>
        <end position="141"/>
    </location>
</feature>
<dbReference type="EMBL" id="KZ999862">
    <property type="protein sequence ID" value="RKO84671.1"/>
    <property type="molecule type" value="Genomic_DNA"/>
</dbReference>